<protein>
    <submittedName>
        <fullName evidence="2">Thioredoxin</fullName>
    </submittedName>
</protein>
<dbReference type="Proteomes" id="UP000029363">
    <property type="component" value="Segment"/>
</dbReference>
<dbReference type="EMBL" id="KM407600">
    <property type="protein sequence ID" value="AIM50669.1"/>
    <property type="molecule type" value="Genomic_DNA"/>
</dbReference>
<dbReference type="KEGG" id="vg:22277335"/>
<proteinExistence type="predicted"/>
<feature type="domain" description="Glutaredoxin" evidence="1">
    <location>
        <begin position="17"/>
        <end position="81"/>
    </location>
</feature>
<sequence>MKGKIMFKVYGYDSTIHKCIYCDNAKRLLTVKKQPFEFINVMPEKGVFDDEKIAELLVKLGRESQVGLTMPQVFAPDGSHIGGFDQLREYFK</sequence>
<dbReference type="Pfam" id="PF00462">
    <property type="entry name" value="Glutaredoxin"/>
    <property type="match status" value="1"/>
</dbReference>
<reference evidence="2 3" key="1">
    <citation type="submission" date="2014-08" db="EMBL/GenBank/DDBJ databases">
        <title>Isolation and development of bioluminescent reporter phages for bacterial dysentery.</title>
        <authorList>
            <person name="Schofield D.A."/>
            <person name="Wray D.J."/>
            <person name="Molineux I.J."/>
        </authorList>
    </citation>
    <scope>NUCLEOTIDE SEQUENCE [LARGE SCALE GENOMIC DNA]</scope>
</reference>
<evidence type="ECO:0000259" key="1">
    <source>
        <dbReference type="Pfam" id="PF00462"/>
    </source>
</evidence>
<dbReference type="RefSeq" id="YP_009100629.1">
    <property type="nucleotide sequence ID" value="NC_025437.1"/>
</dbReference>
<dbReference type="InterPro" id="IPR036249">
    <property type="entry name" value="Thioredoxin-like_sf"/>
</dbReference>
<name>A0A088FVE4_9CAUD</name>
<dbReference type="PROSITE" id="PS51354">
    <property type="entry name" value="GLUTAREDOXIN_2"/>
    <property type="match status" value="1"/>
</dbReference>
<keyword evidence="3" id="KW-1185">Reference proteome</keyword>
<dbReference type="Gene3D" id="3.40.30.10">
    <property type="entry name" value="Glutaredoxin"/>
    <property type="match status" value="1"/>
</dbReference>
<dbReference type="SUPFAM" id="SSF52833">
    <property type="entry name" value="Thioredoxin-like"/>
    <property type="match status" value="1"/>
</dbReference>
<dbReference type="GeneID" id="22277335"/>
<dbReference type="InterPro" id="IPR002109">
    <property type="entry name" value="Glutaredoxin"/>
</dbReference>
<evidence type="ECO:0000313" key="3">
    <source>
        <dbReference type="Proteomes" id="UP000029363"/>
    </source>
</evidence>
<evidence type="ECO:0000313" key="2">
    <source>
        <dbReference type="EMBL" id="AIM50669.1"/>
    </source>
</evidence>
<organism evidence="2 3">
    <name type="scientific">Shigella phage Shf125875</name>
    <dbReference type="NCBI Taxonomy" id="1541825"/>
    <lineage>
        <taxon>Viruses</taxon>
        <taxon>Duplodnaviria</taxon>
        <taxon>Heunggongvirae</taxon>
        <taxon>Uroviricota</taxon>
        <taxon>Caudoviricetes</taxon>
        <taxon>Pantevenvirales</taxon>
        <taxon>Straboviridae</taxon>
        <taxon>Tevenvirinae</taxon>
        <taxon>Mosigvirus</taxon>
        <taxon>Mosigvirus utam</taxon>
    </lineage>
</organism>
<accession>A0A088FVE4</accession>